<keyword evidence="12" id="KW-1185">Reference proteome</keyword>
<evidence type="ECO:0000256" key="9">
    <source>
        <dbReference type="SAM" id="MobiDB-lite"/>
    </source>
</evidence>
<organism evidence="11 12">
    <name type="scientific">Lophium mytilinum</name>
    <dbReference type="NCBI Taxonomy" id="390894"/>
    <lineage>
        <taxon>Eukaryota</taxon>
        <taxon>Fungi</taxon>
        <taxon>Dikarya</taxon>
        <taxon>Ascomycota</taxon>
        <taxon>Pezizomycotina</taxon>
        <taxon>Dothideomycetes</taxon>
        <taxon>Pleosporomycetidae</taxon>
        <taxon>Mytilinidiales</taxon>
        <taxon>Mytilinidiaceae</taxon>
        <taxon>Lophium</taxon>
    </lineage>
</organism>
<dbReference type="InterPro" id="IPR008271">
    <property type="entry name" value="Ser/Thr_kinase_AS"/>
</dbReference>
<dbReference type="SMART" id="SM00220">
    <property type="entry name" value="S_TKc"/>
    <property type="match status" value="1"/>
</dbReference>
<dbReference type="PANTHER" id="PTHR43671:SF98">
    <property type="entry name" value="SERINE_THREONINE-PROTEIN KINASE NEK11"/>
    <property type="match status" value="1"/>
</dbReference>
<dbReference type="Gene3D" id="1.10.510.10">
    <property type="entry name" value="Transferase(Phosphotransferase) domain 1"/>
    <property type="match status" value="1"/>
</dbReference>
<sequence length="401" mass="45692">MTTFNDTLEQWSIVNETSTQCAWIEDISDEWTNIDTSSDEVSSLEDALDKNSDIKDTPNSSIDNAETGLVPSYENVTFKEDTLTTNWGYREITRGGQGAINLIQHKKSHRYYIMKQMFHDVDEETKHEIEMFKAAGGHPRILSYLGNLPNPPEPLKLRPVFEYCRESDLSEYYNAWQEHKKPLTDALLWHIFKQLAEGLVHLHEECNIVHRDIKPANILIASTTTGGYPEIKYADFGLAEFQSEERDKEEYGAGTWSYQPPEPFRSTKASDVWAVGSVIHYLAHGESPCSLGRLDTDMPIEEKKERKNLAPRKAKHICGVPGRLHCDALCRAIQSACHLNARDRPTASQLLQLVRPFAPAKARMAAKPLEDWAIKRKVPGHHEFNLWELFPDAKTEDDPFA</sequence>
<dbReference type="InterPro" id="IPR000719">
    <property type="entry name" value="Prot_kinase_dom"/>
</dbReference>
<comment type="catalytic activity">
    <reaction evidence="7">
        <text>L-threonyl-[protein] + ATP = O-phospho-L-threonyl-[protein] + ADP + H(+)</text>
        <dbReference type="Rhea" id="RHEA:46608"/>
        <dbReference type="Rhea" id="RHEA-COMP:11060"/>
        <dbReference type="Rhea" id="RHEA-COMP:11605"/>
        <dbReference type="ChEBI" id="CHEBI:15378"/>
        <dbReference type="ChEBI" id="CHEBI:30013"/>
        <dbReference type="ChEBI" id="CHEBI:30616"/>
        <dbReference type="ChEBI" id="CHEBI:61977"/>
        <dbReference type="ChEBI" id="CHEBI:456216"/>
        <dbReference type="EC" id="2.7.11.1"/>
    </reaction>
</comment>
<evidence type="ECO:0000256" key="5">
    <source>
        <dbReference type="ARBA" id="ARBA00022777"/>
    </source>
</evidence>
<evidence type="ECO:0000313" key="12">
    <source>
        <dbReference type="Proteomes" id="UP000799750"/>
    </source>
</evidence>
<dbReference type="OrthoDB" id="310217at2759"/>
<protein>
    <recommendedName>
        <fullName evidence="1">non-specific serine/threonine protein kinase</fullName>
        <ecNumber evidence="1">2.7.11.1</ecNumber>
    </recommendedName>
</protein>
<dbReference type="PANTHER" id="PTHR43671">
    <property type="entry name" value="SERINE/THREONINE-PROTEIN KINASE NEK"/>
    <property type="match status" value="1"/>
</dbReference>
<dbReference type="PROSITE" id="PS50011">
    <property type="entry name" value="PROTEIN_KINASE_DOM"/>
    <property type="match status" value="1"/>
</dbReference>
<dbReference type="InterPro" id="IPR050660">
    <property type="entry name" value="NEK_Ser/Thr_kinase"/>
</dbReference>
<evidence type="ECO:0000256" key="7">
    <source>
        <dbReference type="ARBA" id="ARBA00047899"/>
    </source>
</evidence>
<dbReference type="PROSITE" id="PS00108">
    <property type="entry name" value="PROTEIN_KINASE_ST"/>
    <property type="match status" value="1"/>
</dbReference>
<evidence type="ECO:0000256" key="2">
    <source>
        <dbReference type="ARBA" id="ARBA00022527"/>
    </source>
</evidence>
<comment type="catalytic activity">
    <reaction evidence="8">
        <text>L-seryl-[protein] + ATP = O-phospho-L-seryl-[protein] + ADP + H(+)</text>
        <dbReference type="Rhea" id="RHEA:17989"/>
        <dbReference type="Rhea" id="RHEA-COMP:9863"/>
        <dbReference type="Rhea" id="RHEA-COMP:11604"/>
        <dbReference type="ChEBI" id="CHEBI:15378"/>
        <dbReference type="ChEBI" id="CHEBI:29999"/>
        <dbReference type="ChEBI" id="CHEBI:30616"/>
        <dbReference type="ChEBI" id="CHEBI:83421"/>
        <dbReference type="ChEBI" id="CHEBI:456216"/>
        <dbReference type="EC" id="2.7.11.1"/>
    </reaction>
</comment>
<evidence type="ECO:0000256" key="1">
    <source>
        <dbReference type="ARBA" id="ARBA00012513"/>
    </source>
</evidence>
<accession>A0A6A6QEN5</accession>
<proteinExistence type="predicted"/>
<evidence type="ECO:0000256" key="6">
    <source>
        <dbReference type="ARBA" id="ARBA00022840"/>
    </source>
</evidence>
<keyword evidence="2" id="KW-0723">Serine/threonine-protein kinase</keyword>
<keyword evidence="4" id="KW-0547">Nucleotide-binding</keyword>
<evidence type="ECO:0000256" key="8">
    <source>
        <dbReference type="ARBA" id="ARBA00048679"/>
    </source>
</evidence>
<dbReference type="GO" id="GO:0004674">
    <property type="term" value="F:protein serine/threonine kinase activity"/>
    <property type="evidence" value="ECO:0007669"/>
    <property type="project" value="UniProtKB-KW"/>
</dbReference>
<feature type="compositionally biased region" description="Basic and acidic residues" evidence="9">
    <location>
        <begin position="47"/>
        <end position="56"/>
    </location>
</feature>
<dbReference type="Pfam" id="PF00069">
    <property type="entry name" value="Pkinase"/>
    <property type="match status" value="1"/>
</dbReference>
<keyword evidence="5 11" id="KW-0418">Kinase</keyword>
<dbReference type="AlphaFoldDB" id="A0A6A6QEN5"/>
<feature type="region of interest" description="Disordered" evidence="9">
    <location>
        <begin position="38"/>
        <end position="66"/>
    </location>
</feature>
<name>A0A6A6QEN5_9PEZI</name>
<evidence type="ECO:0000256" key="4">
    <source>
        <dbReference type="ARBA" id="ARBA00022741"/>
    </source>
</evidence>
<dbReference type="Proteomes" id="UP000799750">
    <property type="component" value="Unassembled WGS sequence"/>
</dbReference>
<evidence type="ECO:0000256" key="3">
    <source>
        <dbReference type="ARBA" id="ARBA00022679"/>
    </source>
</evidence>
<dbReference type="SUPFAM" id="SSF56112">
    <property type="entry name" value="Protein kinase-like (PK-like)"/>
    <property type="match status" value="1"/>
</dbReference>
<feature type="domain" description="Protein kinase" evidence="10">
    <location>
        <begin position="89"/>
        <end position="358"/>
    </location>
</feature>
<dbReference type="GO" id="GO:0005524">
    <property type="term" value="F:ATP binding"/>
    <property type="evidence" value="ECO:0007669"/>
    <property type="project" value="UniProtKB-KW"/>
</dbReference>
<gene>
    <name evidence="11" type="ORF">BU16DRAFT_596593</name>
</gene>
<reference evidence="11" key="1">
    <citation type="journal article" date="2020" name="Stud. Mycol.">
        <title>101 Dothideomycetes genomes: a test case for predicting lifestyles and emergence of pathogens.</title>
        <authorList>
            <person name="Haridas S."/>
            <person name="Albert R."/>
            <person name="Binder M."/>
            <person name="Bloem J."/>
            <person name="Labutti K."/>
            <person name="Salamov A."/>
            <person name="Andreopoulos B."/>
            <person name="Baker S."/>
            <person name="Barry K."/>
            <person name="Bills G."/>
            <person name="Bluhm B."/>
            <person name="Cannon C."/>
            <person name="Castanera R."/>
            <person name="Culley D."/>
            <person name="Daum C."/>
            <person name="Ezra D."/>
            <person name="Gonzalez J."/>
            <person name="Henrissat B."/>
            <person name="Kuo A."/>
            <person name="Liang C."/>
            <person name="Lipzen A."/>
            <person name="Lutzoni F."/>
            <person name="Magnuson J."/>
            <person name="Mondo S."/>
            <person name="Nolan M."/>
            <person name="Ohm R."/>
            <person name="Pangilinan J."/>
            <person name="Park H.-J."/>
            <person name="Ramirez L."/>
            <person name="Alfaro M."/>
            <person name="Sun H."/>
            <person name="Tritt A."/>
            <person name="Yoshinaga Y."/>
            <person name="Zwiers L.-H."/>
            <person name="Turgeon B."/>
            <person name="Goodwin S."/>
            <person name="Spatafora J."/>
            <person name="Crous P."/>
            <person name="Grigoriev I."/>
        </authorList>
    </citation>
    <scope>NUCLEOTIDE SEQUENCE</scope>
    <source>
        <strain evidence="11">CBS 269.34</strain>
    </source>
</reference>
<keyword evidence="6" id="KW-0067">ATP-binding</keyword>
<dbReference type="InterPro" id="IPR011009">
    <property type="entry name" value="Kinase-like_dom_sf"/>
</dbReference>
<keyword evidence="3" id="KW-0808">Transferase</keyword>
<dbReference type="GO" id="GO:0005634">
    <property type="term" value="C:nucleus"/>
    <property type="evidence" value="ECO:0007669"/>
    <property type="project" value="TreeGrafter"/>
</dbReference>
<evidence type="ECO:0000259" key="10">
    <source>
        <dbReference type="PROSITE" id="PS50011"/>
    </source>
</evidence>
<dbReference type="EC" id="2.7.11.1" evidence="1"/>
<dbReference type="EMBL" id="MU004197">
    <property type="protein sequence ID" value="KAF2490480.1"/>
    <property type="molecule type" value="Genomic_DNA"/>
</dbReference>
<evidence type="ECO:0000313" key="11">
    <source>
        <dbReference type="EMBL" id="KAF2490480.1"/>
    </source>
</evidence>